<gene>
    <name evidence="11" type="primary">nudC</name>
    <name evidence="11" type="ORF">KV203_13120</name>
</gene>
<dbReference type="Pfam" id="PF09296">
    <property type="entry name" value="NUDIX-like"/>
    <property type="match status" value="1"/>
</dbReference>
<comment type="cofactor">
    <cofactor evidence="1">
        <name>Mg(2+)</name>
        <dbReference type="ChEBI" id="CHEBI:18420"/>
    </cofactor>
</comment>
<dbReference type="InterPro" id="IPR049734">
    <property type="entry name" value="NudC-like_C"/>
</dbReference>
<dbReference type="PANTHER" id="PTHR42904:SF6">
    <property type="entry name" value="NAD-CAPPED RNA HYDROLASE NUDT12"/>
    <property type="match status" value="1"/>
</dbReference>
<dbReference type="EC" id="3.6.1.22" evidence="4"/>
<comment type="cofactor">
    <cofactor evidence="2">
        <name>Zn(2+)</name>
        <dbReference type="ChEBI" id="CHEBI:29105"/>
    </cofactor>
</comment>
<keyword evidence="5" id="KW-0479">Metal-binding</keyword>
<dbReference type="Gene3D" id="3.90.79.20">
    <property type="match status" value="1"/>
</dbReference>
<dbReference type="SUPFAM" id="SSF55811">
    <property type="entry name" value="Nudix"/>
    <property type="match status" value="1"/>
</dbReference>
<comment type="catalytic activity">
    <reaction evidence="9">
        <text>a 5'-end NAD(+)-phospho-ribonucleoside in mRNA + H2O = a 5'-end phospho-adenosine-phospho-ribonucleoside in mRNA + beta-nicotinamide D-ribonucleotide + 2 H(+)</text>
        <dbReference type="Rhea" id="RHEA:60876"/>
        <dbReference type="Rhea" id="RHEA-COMP:15698"/>
        <dbReference type="Rhea" id="RHEA-COMP:15719"/>
        <dbReference type="ChEBI" id="CHEBI:14649"/>
        <dbReference type="ChEBI" id="CHEBI:15377"/>
        <dbReference type="ChEBI" id="CHEBI:15378"/>
        <dbReference type="ChEBI" id="CHEBI:144029"/>
        <dbReference type="ChEBI" id="CHEBI:144051"/>
    </reaction>
    <physiologicalReaction direction="left-to-right" evidence="9">
        <dbReference type="Rhea" id="RHEA:60877"/>
    </physiologicalReaction>
</comment>
<dbReference type="InterPro" id="IPR000086">
    <property type="entry name" value="NUDIX_hydrolase_dom"/>
</dbReference>
<evidence type="ECO:0000313" key="12">
    <source>
        <dbReference type="Proteomes" id="UP000887023"/>
    </source>
</evidence>
<keyword evidence="7" id="KW-0460">Magnesium</keyword>
<name>A0ABX8SEZ0_9ACTN</name>
<dbReference type="PROSITE" id="PS00893">
    <property type="entry name" value="NUDIX_BOX"/>
    <property type="match status" value="1"/>
</dbReference>
<dbReference type="CDD" id="cd03429">
    <property type="entry name" value="NUDIX_NADH_pyrophosphatase_Nudt13"/>
    <property type="match status" value="1"/>
</dbReference>
<keyword evidence="6 11" id="KW-0378">Hydrolase</keyword>
<keyword evidence="12" id="KW-1185">Reference proteome</keyword>
<evidence type="ECO:0000256" key="2">
    <source>
        <dbReference type="ARBA" id="ARBA00001947"/>
    </source>
</evidence>
<sequence length="308" mass="32712">MMTFVLADTPLLSRATLDRAEQLRGDVAALHTGWPTAAVLRIAKGGRFRVDGSALVLDPATDLAAEPPEEAVFLGVDRGRHVWAVFDKQLDGSAATELGDLRMLGGRLDDTSAGMITTAVALLGWHNRARFSSVDGTATRPTGAGWSRMSASGHEEFPRTDPAVICLVHDGGDRVLLARQQGWPATMFSILAGFVEAGESLETCVEREIREEVGLAVTDVRYLGSQPWPFPRSLMLGFAAHGNPDAALTFADGEIAEAHWFSRAEVRAALQAGDWTNGGDGVETAAGVRLLLPGSISIARGIVTAWAG</sequence>
<dbReference type="InterPro" id="IPR015375">
    <property type="entry name" value="NADH_PPase-like_N"/>
</dbReference>
<evidence type="ECO:0000256" key="5">
    <source>
        <dbReference type="ARBA" id="ARBA00022723"/>
    </source>
</evidence>
<dbReference type="EMBL" id="CP079105">
    <property type="protein sequence ID" value="QXQ15906.1"/>
    <property type="molecule type" value="Genomic_DNA"/>
</dbReference>
<evidence type="ECO:0000256" key="8">
    <source>
        <dbReference type="ARBA" id="ARBA00023027"/>
    </source>
</evidence>
<dbReference type="PROSITE" id="PS51462">
    <property type="entry name" value="NUDIX"/>
    <property type="match status" value="1"/>
</dbReference>
<dbReference type="Gene3D" id="3.90.79.10">
    <property type="entry name" value="Nucleoside Triphosphate Pyrophosphohydrolase"/>
    <property type="match status" value="1"/>
</dbReference>
<proteinExistence type="inferred from homology"/>
<reference evidence="11" key="1">
    <citation type="submission" date="2021-07" db="EMBL/GenBank/DDBJ databases">
        <title>Candidatus Kaistella beijingensis sp. nov. isolated from a municipal wastewater treatment plant is involved in sludge foaming.</title>
        <authorList>
            <person name="Song Y."/>
            <person name="Liu S.-J."/>
        </authorList>
    </citation>
    <scope>NUCLEOTIDE SEQUENCE</scope>
    <source>
        <strain evidence="11">DSM 43998</strain>
    </source>
</reference>
<organism evidence="11 12">
    <name type="scientific">Skermania pinensis</name>
    <dbReference type="NCBI Taxonomy" id="39122"/>
    <lineage>
        <taxon>Bacteria</taxon>
        <taxon>Bacillati</taxon>
        <taxon>Actinomycetota</taxon>
        <taxon>Actinomycetes</taxon>
        <taxon>Mycobacteriales</taxon>
        <taxon>Gordoniaceae</taxon>
        <taxon>Skermania</taxon>
    </lineage>
</organism>
<evidence type="ECO:0000313" key="11">
    <source>
        <dbReference type="EMBL" id="QXQ15906.1"/>
    </source>
</evidence>
<evidence type="ECO:0000256" key="9">
    <source>
        <dbReference type="ARBA" id="ARBA00023679"/>
    </source>
</evidence>
<dbReference type="Proteomes" id="UP000887023">
    <property type="component" value="Chromosome"/>
</dbReference>
<dbReference type="PANTHER" id="PTHR42904">
    <property type="entry name" value="NUDIX HYDROLASE, NUDC SUBFAMILY"/>
    <property type="match status" value="1"/>
</dbReference>
<evidence type="ECO:0000256" key="3">
    <source>
        <dbReference type="ARBA" id="ARBA00009595"/>
    </source>
</evidence>
<feature type="domain" description="Nudix hydrolase" evidence="10">
    <location>
        <begin position="158"/>
        <end position="283"/>
    </location>
</feature>
<evidence type="ECO:0000259" key="10">
    <source>
        <dbReference type="PROSITE" id="PS51462"/>
    </source>
</evidence>
<evidence type="ECO:0000256" key="4">
    <source>
        <dbReference type="ARBA" id="ARBA00012381"/>
    </source>
</evidence>
<dbReference type="Pfam" id="PF00293">
    <property type="entry name" value="NUDIX"/>
    <property type="match status" value="1"/>
</dbReference>
<comment type="similarity">
    <text evidence="3">Belongs to the Nudix hydrolase family. NudC subfamily.</text>
</comment>
<dbReference type="RefSeq" id="WP_157079699.1">
    <property type="nucleotide sequence ID" value="NZ_CBCRUZ010000002.1"/>
</dbReference>
<protein>
    <recommendedName>
        <fullName evidence="4">NAD(+) diphosphatase</fullName>
        <ecNumber evidence="4">3.6.1.22</ecNumber>
    </recommendedName>
</protein>
<dbReference type="InterPro" id="IPR015797">
    <property type="entry name" value="NUDIX_hydrolase-like_dom_sf"/>
</dbReference>
<accession>A0ABX8SEZ0</accession>
<keyword evidence="8" id="KW-0520">NAD</keyword>
<evidence type="ECO:0000256" key="7">
    <source>
        <dbReference type="ARBA" id="ARBA00022842"/>
    </source>
</evidence>
<dbReference type="NCBIfam" id="NF001299">
    <property type="entry name" value="PRK00241.1"/>
    <property type="match status" value="1"/>
</dbReference>
<dbReference type="InterPro" id="IPR020084">
    <property type="entry name" value="NUDIX_hydrolase_CS"/>
</dbReference>
<evidence type="ECO:0000256" key="6">
    <source>
        <dbReference type="ARBA" id="ARBA00022801"/>
    </source>
</evidence>
<dbReference type="GO" id="GO:0016787">
    <property type="term" value="F:hydrolase activity"/>
    <property type="evidence" value="ECO:0007669"/>
    <property type="project" value="UniProtKB-KW"/>
</dbReference>
<dbReference type="InterPro" id="IPR050241">
    <property type="entry name" value="NAD-cap_RNA_hydrolase_NudC"/>
</dbReference>
<evidence type="ECO:0000256" key="1">
    <source>
        <dbReference type="ARBA" id="ARBA00001946"/>
    </source>
</evidence>